<evidence type="ECO:0000313" key="3">
    <source>
        <dbReference type="Proteomes" id="UP000076871"/>
    </source>
</evidence>
<protein>
    <submittedName>
        <fullName evidence="2">Uncharacterized protein</fullName>
    </submittedName>
</protein>
<dbReference type="AlphaFoldDB" id="A0A165EPC2"/>
<name>A0A165EPC2_9APHY</name>
<keyword evidence="3" id="KW-1185">Reference proteome</keyword>
<evidence type="ECO:0000256" key="1">
    <source>
        <dbReference type="SAM" id="MobiDB-lite"/>
    </source>
</evidence>
<dbReference type="Proteomes" id="UP000076871">
    <property type="component" value="Unassembled WGS sequence"/>
</dbReference>
<feature type="region of interest" description="Disordered" evidence="1">
    <location>
        <begin position="279"/>
        <end position="314"/>
    </location>
</feature>
<gene>
    <name evidence="2" type="ORF">LAESUDRAFT_713582</name>
</gene>
<proteinExistence type="predicted"/>
<accession>A0A165EPC2</accession>
<evidence type="ECO:0000313" key="2">
    <source>
        <dbReference type="EMBL" id="KZT07483.1"/>
    </source>
</evidence>
<sequence>MSSAKFTLYVWTRHGFEQCEHSEQIIQLGECDTPPGGYDRAVQVAPCENDTVSQLRAAEKPSPRGYAEIRDESYELALPSKMETGWLRLVRSGRMTLSTVATRRKLKRKTRERLALQAHAVKGWGYGTYQNSLLNSSCQRKIRTGSVHRRGLHFHQSFDTDAEKRAERRQKQEVVRLPREKTPGEGINVVSSVQSTRSRHSRAIFKHFITRKASSKPATYVALKDVTAGGSRANVNLPNSGRHGGRAASCVKVWIIAIRERRWQNAADEPYCEQISNDSHLRTKRSTERRDLEEQSESKPEQKSSSGFMSEDDDIVLDHCRKRCEKNEYERND</sequence>
<feature type="compositionally biased region" description="Basic and acidic residues" evidence="1">
    <location>
        <begin position="279"/>
        <end position="302"/>
    </location>
</feature>
<dbReference type="RefSeq" id="XP_040765223.1">
    <property type="nucleotide sequence ID" value="XM_040906987.1"/>
</dbReference>
<dbReference type="EMBL" id="KV427619">
    <property type="protein sequence ID" value="KZT07483.1"/>
    <property type="molecule type" value="Genomic_DNA"/>
</dbReference>
<reference evidence="2 3" key="1">
    <citation type="journal article" date="2016" name="Mol. Biol. Evol.">
        <title>Comparative Genomics of Early-Diverging Mushroom-Forming Fungi Provides Insights into the Origins of Lignocellulose Decay Capabilities.</title>
        <authorList>
            <person name="Nagy L.G."/>
            <person name="Riley R."/>
            <person name="Tritt A."/>
            <person name="Adam C."/>
            <person name="Daum C."/>
            <person name="Floudas D."/>
            <person name="Sun H."/>
            <person name="Yadav J.S."/>
            <person name="Pangilinan J."/>
            <person name="Larsson K.H."/>
            <person name="Matsuura K."/>
            <person name="Barry K."/>
            <person name="Labutti K."/>
            <person name="Kuo R."/>
            <person name="Ohm R.A."/>
            <person name="Bhattacharya S.S."/>
            <person name="Shirouzu T."/>
            <person name="Yoshinaga Y."/>
            <person name="Martin F.M."/>
            <person name="Grigoriev I.V."/>
            <person name="Hibbett D.S."/>
        </authorList>
    </citation>
    <scope>NUCLEOTIDE SEQUENCE [LARGE SCALE GENOMIC DNA]</scope>
    <source>
        <strain evidence="2 3">93-53</strain>
    </source>
</reference>
<dbReference type="InParanoid" id="A0A165EPC2"/>
<organism evidence="2 3">
    <name type="scientific">Laetiporus sulphureus 93-53</name>
    <dbReference type="NCBI Taxonomy" id="1314785"/>
    <lineage>
        <taxon>Eukaryota</taxon>
        <taxon>Fungi</taxon>
        <taxon>Dikarya</taxon>
        <taxon>Basidiomycota</taxon>
        <taxon>Agaricomycotina</taxon>
        <taxon>Agaricomycetes</taxon>
        <taxon>Polyporales</taxon>
        <taxon>Laetiporus</taxon>
    </lineage>
</organism>
<dbReference type="GeneID" id="63824016"/>